<evidence type="ECO:0000313" key="1">
    <source>
        <dbReference type="EMBL" id="SUJ10039.1"/>
    </source>
</evidence>
<dbReference type="RefSeq" id="WP_115407339.1">
    <property type="nucleotide sequence ID" value="NZ_UGYV01000004.1"/>
</dbReference>
<dbReference type="Proteomes" id="UP000255061">
    <property type="component" value="Unassembled WGS sequence"/>
</dbReference>
<evidence type="ECO:0000313" key="2">
    <source>
        <dbReference type="Proteomes" id="UP000255061"/>
    </source>
</evidence>
<proteinExistence type="predicted"/>
<reference evidence="1 2" key="1">
    <citation type="submission" date="2018-06" db="EMBL/GenBank/DDBJ databases">
        <authorList>
            <consortium name="Pathogen Informatics"/>
            <person name="Doyle S."/>
        </authorList>
    </citation>
    <scope>NUCLEOTIDE SEQUENCE [LARGE SCALE GENOMIC DNA]</scope>
    <source>
        <strain evidence="1 2">NCTC10736</strain>
    </source>
</reference>
<sequence>MSNVQGFYKSLFASQQSYLIALHEFASLHPNACCELFDMKNSHVSVMVSHGKKDWYDFVSGLKNWILVPRTDIANNCLFNYWLSNIKSNESIVNQMNARIILGRRVSSHVIAANAISRCQSSILMNICMCAEFDPLFAKGLLFLTNLTINNIFMNFPLSNKLHFNDPFLPLFVFNKNLDFTKFMCLGRTAHAHVEQSLFKMAS</sequence>
<name>A0A380C0E9_9GAMM</name>
<organism evidence="1 2">
    <name type="scientific">Shewanella morhuae</name>
    <dbReference type="NCBI Taxonomy" id="365591"/>
    <lineage>
        <taxon>Bacteria</taxon>
        <taxon>Pseudomonadati</taxon>
        <taxon>Pseudomonadota</taxon>
        <taxon>Gammaproteobacteria</taxon>
        <taxon>Alteromonadales</taxon>
        <taxon>Shewanellaceae</taxon>
        <taxon>Shewanella</taxon>
    </lineage>
</organism>
<dbReference type="EMBL" id="UGYV01000004">
    <property type="protein sequence ID" value="SUJ10039.1"/>
    <property type="molecule type" value="Genomic_DNA"/>
</dbReference>
<dbReference type="AlphaFoldDB" id="A0A380C0E9"/>
<gene>
    <name evidence="1" type="ORF">NCTC10736_04085</name>
</gene>
<accession>A0A380C0E9</accession>
<protein>
    <submittedName>
        <fullName evidence="1">Uncharacterized protein</fullName>
    </submittedName>
</protein>